<protein>
    <submittedName>
        <fullName evidence="1">Uncharacterized protein</fullName>
    </submittedName>
</protein>
<dbReference type="Proteomes" id="UP000823883">
    <property type="component" value="Unassembled WGS sequence"/>
</dbReference>
<reference evidence="1" key="2">
    <citation type="submission" date="2021-04" db="EMBL/GenBank/DDBJ databases">
        <authorList>
            <person name="Gilroy R."/>
        </authorList>
    </citation>
    <scope>NUCLEOTIDE SEQUENCE</scope>
    <source>
        <strain evidence="1">CHK183-5548</strain>
    </source>
</reference>
<organism evidence="1 2">
    <name type="scientific">Candidatus Lachnoclostridium pullistercoris</name>
    <dbReference type="NCBI Taxonomy" id="2838632"/>
    <lineage>
        <taxon>Bacteria</taxon>
        <taxon>Bacillati</taxon>
        <taxon>Bacillota</taxon>
        <taxon>Clostridia</taxon>
        <taxon>Lachnospirales</taxon>
        <taxon>Lachnospiraceae</taxon>
    </lineage>
</organism>
<evidence type="ECO:0000313" key="2">
    <source>
        <dbReference type="Proteomes" id="UP000823883"/>
    </source>
</evidence>
<dbReference type="AlphaFoldDB" id="A0A9D2PC79"/>
<gene>
    <name evidence="1" type="ORF">IAA04_00690</name>
</gene>
<accession>A0A9D2PC79</accession>
<reference evidence="1" key="1">
    <citation type="journal article" date="2021" name="PeerJ">
        <title>Extensive microbial diversity within the chicken gut microbiome revealed by metagenomics and culture.</title>
        <authorList>
            <person name="Gilroy R."/>
            <person name="Ravi A."/>
            <person name="Getino M."/>
            <person name="Pursley I."/>
            <person name="Horton D.L."/>
            <person name="Alikhan N.F."/>
            <person name="Baker D."/>
            <person name="Gharbi K."/>
            <person name="Hall N."/>
            <person name="Watson M."/>
            <person name="Adriaenssens E.M."/>
            <person name="Foster-Nyarko E."/>
            <person name="Jarju S."/>
            <person name="Secka A."/>
            <person name="Antonio M."/>
            <person name="Oren A."/>
            <person name="Chaudhuri R.R."/>
            <person name="La Ragione R."/>
            <person name="Hildebrand F."/>
            <person name="Pallen M.J."/>
        </authorList>
    </citation>
    <scope>NUCLEOTIDE SEQUENCE</scope>
    <source>
        <strain evidence="1">CHK183-5548</strain>
    </source>
</reference>
<evidence type="ECO:0000313" key="1">
    <source>
        <dbReference type="EMBL" id="HJC46554.1"/>
    </source>
</evidence>
<dbReference type="EMBL" id="DWWL01000003">
    <property type="protein sequence ID" value="HJC46554.1"/>
    <property type="molecule type" value="Genomic_DNA"/>
</dbReference>
<proteinExistence type="predicted"/>
<sequence length="178" mass="20756">MKRRMVWFGIFLAGALMTGVGGGIAFGEYASLKYLGTENVGQEHMVTETLKTSRDPEMPFSVWINDWDRREVEFVTDSTLTDDVLIFEIEYNEQAVTPLLDRRREQVFEESGWEEEEPRMQEEFVLWSTVDGDFATLWNCKDEILEDLRQGAFHSYRIGYWGHVTVRMSEQAASMMEE</sequence>
<comment type="caution">
    <text evidence="1">The sequence shown here is derived from an EMBL/GenBank/DDBJ whole genome shotgun (WGS) entry which is preliminary data.</text>
</comment>
<name>A0A9D2PC79_9FIRM</name>